<organism evidence="1 2">
    <name type="scientific">Chryseobacterium indoltheticum</name>
    <dbReference type="NCBI Taxonomy" id="254"/>
    <lineage>
        <taxon>Bacteria</taxon>
        <taxon>Pseudomonadati</taxon>
        <taxon>Bacteroidota</taxon>
        <taxon>Flavobacteriia</taxon>
        <taxon>Flavobacteriales</taxon>
        <taxon>Weeksellaceae</taxon>
        <taxon>Chryseobacterium group</taxon>
        <taxon>Chryseobacterium</taxon>
    </lineage>
</organism>
<sequence length="81" mass="9219">MMAEKLLYSADEVQNILKKAIEATSKGIFEFINNENVIVDKLHKIEIHGAILETNYTSQMKASEYIDQELAKVGIIYNKQS</sequence>
<reference evidence="1 2" key="1">
    <citation type="submission" date="2018-06" db="EMBL/GenBank/DDBJ databases">
        <authorList>
            <consortium name="Pathogen Informatics"/>
            <person name="Doyle S."/>
        </authorList>
    </citation>
    <scope>NUCLEOTIDE SEQUENCE [LARGE SCALE GENOMIC DNA]</scope>
    <source>
        <strain evidence="1 2">NCTC13532</strain>
    </source>
</reference>
<protein>
    <submittedName>
        <fullName evidence="1">Uncharacterized protein</fullName>
    </submittedName>
</protein>
<accession>A0A381FJM9</accession>
<gene>
    <name evidence="1" type="ORF">NCTC13532_01905</name>
</gene>
<proteinExistence type="predicted"/>
<dbReference type="AlphaFoldDB" id="A0A381FJM9"/>
<name>A0A381FJM9_9FLAO</name>
<evidence type="ECO:0000313" key="2">
    <source>
        <dbReference type="Proteomes" id="UP000254282"/>
    </source>
</evidence>
<dbReference type="EMBL" id="UFVR01000004">
    <property type="protein sequence ID" value="SUX46372.1"/>
    <property type="molecule type" value="Genomic_DNA"/>
</dbReference>
<dbReference type="Proteomes" id="UP000254282">
    <property type="component" value="Unassembled WGS sequence"/>
</dbReference>
<evidence type="ECO:0000313" key="1">
    <source>
        <dbReference type="EMBL" id="SUX46372.1"/>
    </source>
</evidence>